<feature type="region of interest" description="Disordered" evidence="5">
    <location>
        <begin position="153"/>
        <end position="179"/>
    </location>
</feature>
<feature type="compositionally biased region" description="Basic and acidic residues" evidence="5">
    <location>
        <begin position="349"/>
        <end position="361"/>
    </location>
</feature>
<evidence type="ECO:0000256" key="3">
    <source>
        <dbReference type="ARBA" id="ARBA00023163"/>
    </source>
</evidence>
<gene>
    <name evidence="8" type="ORF">LSAT_V11C300133230</name>
</gene>
<dbReference type="GO" id="GO:0006338">
    <property type="term" value="P:chromatin remodeling"/>
    <property type="evidence" value="ECO:0000318"/>
    <property type="project" value="GO_Central"/>
</dbReference>
<evidence type="ECO:0008006" key="10">
    <source>
        <dbReference type="Google" id="ProtNLM"/>
    </source>
</evidence>
<dbReference type="Gene3D" id="1.20.1270.220">
    <property type="match status" value="1"/>
</dbReference>
<dbReference type="InterPro" id="IPR001487">
    <property type="entry name" value="Bromodomain"/>
</dbReference>
<dbReference type="GO" id="GO:0000785">
    <property type="term" value="C:chromatin"/>
    <property type="evidence" value="ECO:0000318"/>
    <property type="project" value="GO_Central"/>
</dbReference>
<dbReference type="Proteomes" id="UP000235145">
    <property type="component" value="Unassembled WGS sequence"/>
</dbReference>
<dbReference type="OrthoDB" id="21449at2759"/>
<sequence>MASAILSSRNERNSGDFMNKFTENSHLTFSRLQNITCPTPHSNPNPNSSRFFSRNVHWKNQEQMRSSGPSGEVFIGSSINSVPASSHGYRYITYRLGSYTRLELKELKKKLVLDLERVRDLKHWICSTPIPKRHYQPPPLGLPPAPEADLTVKERPKNAVGQKRAKPSSSARDTKKHCGARVKNNTQRSKLVMKKCSQILAKLMKHKHGWVFNTPVDAAALKLSDYHKIINKPMDLGTIKSKLTKNEYESPLAFASDVRLTFQNAMLYNGQGSEVFAMAERLLSLFDEMFDTNHHSKSQNRSTKLPMEQKPISIPSLPIENEKPVSNVRKPNPVPPQLALHPGNTSSDNIRKPKKPEMTEQEKSELAAGLNNLQLDPEGMDQIMAIVKKRGSKLEQDGSEIELDFGLLDDDTLWELHRFVGISCKKTITNMGSSVQTNNSPDIEEEIDIGEEIPLTNFPFLEIEKDGLTVSSSSSSTSDSSSSDSEGCSG</sequence>
<organism evidence="8 9">
    <name type="scientific">Lactuca sativa</name>
    <name type="common">Garden lettuce</name>
    <dbReference type="NCBI Taxonomy" id="4236"/>
    <lineage>
        <taxon>Eukaryota</taxon>
        <taxon>Viridiplantae</taxon>
        <taxon>Streptophyta</taxon>
        <taxon>Embryophyta</taxon>
        <taxon>Tracheophyta</taxon>
        <taxon>Spermatophyta</taxon>
        <taxon>Magnoliopsida</taxon>
        <taxon>eudicotyledons</taxon>
        <taxon>Gunneridae</taxon>
        <taxon>Pentapetalae</taxon>
        <taxon>asterids</taxon>
        <taxon>campanulids</taxon>
        <taxon>Asterales</taxon>
        <taxon>Asteraceae</taxon>
        <taxon>Cichorioideae</taxon>
        <taxon>Cichorieae</taxon>
        <taxon>Lactucinae</taxon>
        <taxon>Lactuca</taxon>
    </lineage>
</organism>
<dbReference type="GO" id="GO:0005634">
    <property type="term" value="C:nucleus"/>
    <property type="evidence" value="ECO:0000318"/>
    <property type="project" value="GO_Central"/>
</dbReference>
<dbReference type="EMBL" id="NBSK02000003">
    <property type="protein sequence ID" value="KAJ0218483.1"/>
    <property type="molecule type" value="Genomic_DNA"/>
</dbReference>
<keyword evidence="9" id="KW-1185">Reference proteome</keyword>
<protein>
    <recommendedName>
        <fullName evidence="10">Bromo domain-containing protein</fullName>
    </recommendedName>
</protein>
<keyword evidence="1" id="KW-0805">Transcription regulation</keyword>
<evidence type="ECO:0000313" key="8">
    <source>
        <dbReference type="EMBL" id="KAJ0218483.1"/>
    </source>
</evidence>
<proteinExistence type="predicted"/>
<dbReference type="Pfam" id="PF00439">
    <property type="entry name" value="Bromodomain"/>
    <property type="match status" value="1"/>
</dbReference>
<dbReference type="Gene3D" id="1.20.920.10">
    <property type="entry name" value="Bromodomain-like"/>
    <property type="match status" value="1"/>
</dbReference>
<feature type="domain" description="NET" evidence="7">
    <location>
        <begin position="348"/>
        <end position="431"/>
    </location>
</feature>
<feature type="region of interest" description="Disordered" evidence="5">
    <location>
        <begin position="469"/>
        <end position="490"/>
    </location>
</feature>
<dbReference type="SUPFAM" id="SSF47370">
    <property type="entry name" value="Bromodomain"/>
    <property type="match status" value="1"/>
</dbReference>
<evidence type="ECO:0000256" key="2">
    <source>
        <dbReference type="ARBA" id="ARBA00023117"/>
    </source>
</evidence>
<feature type="region of interest" description="Disordered" evidence="5">
    <location>
        <begin position="294"/>
        <end position="361"/>
    </location>
</feature>
<keyword evidence="3" id="KW-0804">Transcription</keyword>
<feature type="domain" description="Bromo" evidence="6">
    <location>
        <begin position="204"/>
        <end position="276"/>
    </location>
</feature>
<dbReference type="PROSITE" id="PS51525">
    <property type="entry name" value="NET"/>
    <property type="match status" value="1"/>
</dbReference>
<dbReference type="GO" id="GO:0042393">
    <property type="term" value="F:histone binding"/>
    <property type="evidence" value="ECO:0000318"/>
    <property type="project" value="GO_Central"/>
</dbReference>
<dbReference type="PROSITE" id="PS50014">
    <property type="entry name" value="BROMODOMAIN_2"/>
    <property type="match status" value="1"/>
</dbReference>
<evidence type="ECO:0000256" key="5">
    <source>
        <dbReference type="SAM" id="MobiDB-lite"/>
    </source>
</evidence>
<dbReference type="PRINTS" id="PR00503">
    <property type="entry name" value="BROMODOMAIN"/>
</dbReference>
<evidence type="ECO:0000259" key="7">
    <source>
        <dbReference type="PROSITE" id="PS51525"/>
    </source>
</evidence>
<dbReference type="GO" id="GO:0003682">
    <property type="term" value="F:chromatin binding"/>
    <property type="evidence" value="ECO:0000318"/>
    <property type="project" value="GO_Central"/>
</dbReference>
<reference evidence="8 9" key="1">
    <citation type="journal article" date="2017" name="Nat. Commun.">
        <title>Genome assembly with in vitro proximity ligation data and whole-genome triplication in lettuce.</title>
        <authorList>
            <person name="Reyes-Chin-Wo S."/>
            <person name="Wang Z."/>
            <person name="Yang X."/>
            <person name="Kozik A."/>
            <person name="Arikit S."/>
            <person name="Song C."/>
            <person name="Xia L."/>
            <person name="Froenicke L."/>
            <person name="Lavelle D.O."/>
            <person name="Truco M.J."/>
            <person name="Xia R."/>
            <person name="Zhu S."/>
            <person name="Xu C."/>
            <person name="Xu H."/>
            <person name="Xu X."/>
            <person name="Cox K."/>
            <person name="Korf I."/>
            <person name="Meyers B.C."/>
            <person name="Michelmore R.W."/>
        </authorList>
    </citation>
    <scope>NUCLEOTIDE SEQUENCE [LARGE SCALE GENOMIC DNA]</scope>
    <source>
        <strain evidence="9">cv. Salinas</strain>
        <tissue evidence="8">Seedlings</tissue>
    </source>
</reference>
<evidence type="ECO:0000313" key="9">
    <source>
        <dbReference type="Proteomes" id="UP000235145"/>
    </source>
</evidence>
<dbReference type="PANTHER" id="PTHR45926">
    <property type="entry name" value="OSJNBA0053K19.4 PROTEIN"/>
    <property type="match status" value="1"/>
</dbReference>
<dbReference type="GO" id="GO:0006357">
    <property type="term" value="P:regulation of transcription by RNA polymerase II"/>
    <property type="evidence" value="ECO:0000318"/>
    <property type="project" value="GO_Central"/>
</dbReference>
<evidence type="ECO:0000256" key="1">
    <source>
        <dbReference type="ARBA" id="ARBA00023015"/>
    </source>
</evidence>
<dbReference type="InterPro" id="IPR038336">
    <property type="entry name" value="NET_sf"/>
</dbReference>
<dbReference type="InterPro" id="IPR036427">
    <property type="entry name" value="Bromodomain-like_sf"/>
</dbReference>
<dbReference type="AlphaFoldDB" id="A0A9R1W9U2"/>
<comment type="caution">
    <text evidence="8">The sequence shown here is derived from an EMBL/GenBank/DDBJ whole genome shotgun (WGS) entry which is preliminary data.</text>
</comment>
<dbReference type="GO" id="GO:0004674">
    <property type="term" value="F:protein serine/threonine kinase activity"/>
    <property type="evidence" value="ECO:0000318"/>
    <property type="project" value="GO_Central"/>
</dbReference>
<dbReference type="InterPro" id="IPR027353">
    <property type="entry name" value="NET_dom"/>
</dbReference>
<evidence type="ECO:0000259" key="6">
    <source>
        <dbReference type="PROSITE" id="PS50014"/>
    </source>
</evidence>
<feature type="compositionally biased region" description="Low complexity" evidence="5">
    <location>
        <begin position="471"/>
        <end position="490"/>
    </location>
</feature>
<evidence type="ECO:0000256" key="4">
    <source>
        <dbReference type="PROSITE-ProRule" id="PRU00035"/>
    </source>
</evidence>
<dbReference type="SMART" id="SM00297">
    <property type="entry name" value="BROMO"/>
    <property type="match status" value="1"/>
</dbReference>
<dbReference type="Pfam" id="PF17035">
    <property type="entry name" value="BET"/>
    <property type="match status" value="1"/>
</dbReference>
<keyword evidence="2 4" id="KW-0103">Bromodomain</keyword>
<accession>A0A9R1W9U2</accession>
<name>A0A9R1W9U2_LACSA</name>